<protein>
    <submittedName>
        <fullName evidence="1">Uncharacterized protein</fullName>
    </submittedName>
</protein>
<sequence>LSWGLFNLQSREYQLSIMKDDDWINSMIITNTSIRNMGHWVHHPIVREYSLSPDWDNSWRSGGNLEEVIDESHLSGYWQKKAIQTFCRDKRKRLNILKNIISNQFEIMQVE</sequence>
<accession>A0A382KTK1</accession>
<name>A0A382KTK1_9ZZZZ</name>
<proteinExistence type="predicted"/>
<reference evidence="1" key="1">
    <citation type="submission" date="2018-05" db="EMBL/GenBank/DDBJ databases">
        <authorList>
            <person name="Lanie J.A."/>
            <person name="Ng W.-L."/>
            <person name="Kazmierczak K.M."/>
            <person name="Andrzejewski T.M."/>
            <person name="Davidsen T.M."/>
            <person name="Wayne K.J."/>
            <person name="Tettelin H."/>
            <person name="Glass J.I."/>
            <person name="Rusch D."/>
            <person name="Podicherti R."/>
            <person name="Tsui H.-C.T."/>
            <person name="Winkler M.E."/>
        </authorList>
    </citation>
    <scope>NUCLEOTIDE SEQUENCE</scope>
</reference>
<evidence type="ECO:0000313" key="1">
    <source>
        <dbReference type="EMBL" id="SVC27898.1"/>
    </source>
</evidence>
<dbReference type="EMBL" id="UINC01082800">
    <property type="protein sequence ID" value="SVC27898.1"/>
    <property type="molecule type" value="Genomic_DNA"/>
</dbReference>
<gene>
    <name evidence="1" type="ORF">METZ01_LOCUS280752</name>
</gene>
<dbReference type="AlphaFoldDB" id="A0A382KTK1"/>
<organism evidence="1">
    <name type="scientific">marine metagenome</name>
    <dbReference type="NCBI Taxonomy" id="408172"/>
    <lineage>
        <taxon>unclassified sequences</taxon>
        <taxon>metagenomes</taxon>
        <taxon>ecological metagenomes</taxon>
    </lineage>
</organism>
<feature type="non-terminal residue" evidence="1">
    <location>
        <position position="1"/>
    </location>
</feature>